<proteinExistence type="predicted"/>
<dbReference type="EMBL" id="CAJVQA010002375">
    <property type="protein sequence ID" value="CAG8545178.1"/>
    <property type="molecule type" value="Genomic_DNA"/>
</dbReference>
<keyword evidence="1" id="KW-0732">Signal</keyword>
<dbReference type="Proteomes" id="UP000789759">
    <property type="component" value="Unassembled WGS sequence"/>
</dbReference>
<feature type="chain" id="PRO_5040441009" evidence="1">
    <location>
        <begin position="21"/>
        <end position="161"/>
    </location>
</feature>
<dbReference type="AlphaFoldDB" id="A0A9N9FNE9"/>
<accession>A0A9N9FNE9</accession>
<protein>
    <submittedName>
        <fullName evidence="3">5409_t:CDS:1</fullName>
    </submittedName>
</protein>
<keyword evidence="4" id="KW-1185">Reference proteome</keyword>
<name>A0A9N9FNE9_9GLOM</name>
<reference evidence="3" key="1">
    <citation type="submission" date="2021-06" db="EMBL/GenBank/DDBJ databases">
        <authorList>
            <person name="Kallberg Y."/>
            <person name="Tangrot J."/>
            <person name="Rosling A."/>
        </authorList>
    </citation>
    <scope>NUCLEOTIDE SEQUENCE</scope>
    <source>
        <strain evidence="3">FL966</strain>
    </source>
</reference>
<dbReference type="Pfam" id="PF02221">
    <property type="entry name" value="E1_DerP2_DerF2"/>
    <property type="match status" value="1"/>
</dbReference>
<evidence type="ECO:0000256" key="1">
    <source>
        <dbReference type="SAM" id="SignalP"/>
    </source>
</evidence>
<organism evidence="3 4">
    <name type="scientific">Cetraspora pellucida</name>
    <dbReference type="NCBI Taxonomy" id="1433469"/>
    <lineage>
        <taxon>Eukaryota</taxon>
        <taxon>Fungi</taxon>
        <taxon>Fungi incertae sedis</taxon>
        <taxon>Mucoromycota</taxon>
        <taxon>Glomeromycotina</taxon>
        <taxon>Glomeromycetes</taxon>
        <taxon>Diversisporales</taxon>
        <taxon>Gigasporaceae</taxon>
        <taxon>Cetraspora</taxon>
    </lineage>
</organism>
<dbReference type="InterPro" id="IPR003172">
    <property type="entry name" value="ML_dom"/>
</dbReference>
<feature type="domain" description="MD-2-related lipid-recognition" evidence="2">
    <location>
        <begin position="23"/>
        <end position="119"/>
    </location>
</feature>
<gene>
    <name evidence="3" type="ORF">CPELLU_LOCUS4484</name>
</gene>
<sequence length="161" mass="18087">MIHNLIRLLILSTAFFMANAFVYTSCADKIYGAELELTFDPKLPVAGQPITLSISSDFNQEITTKTHIYIKLLEGAYDKEPLEMYKYYQKLCTGNEALCPISVGKTIKVTTNLTIPSEINIDNLIMLTYIGTPRDSDDYVVTLGCSCYSKYPTYCNNLQHG</sequence>
<evidence type="ECO:0000313" key="3">
    <source>
        <dbReference type="EMBL" id="CAG8545178.1"/>
    </source>
</evidence>
<dbReference type="OrthoDB" id="2322425at2759"/>
<feature type="signal peptide" evidence="1">
    <location>
        <begin position="1"/>
        <end position="20"/>
    </location>
</feature>
<comment type="caution">
    <text evidence="3">The sequence shown here is derived from an EMBL/GenBank/DDBJ whole genome shotgun (WGS) entry which is preliminary data.</text>
</comment>
<evidence type="ECO:0000259" key="2">
    <source>
        <dbReference type="Pfam" id="PF02221"/>
    </source>
</evidence>
<evidence type="ECO:0000313" key="4">
    <source>
        <dbReference type="Proteomes" id="UP000789759"/>
    </source>
</evidence>